<keyword evidence="2" id="KW-1185">Reference proteome</keyword>
<sequence>MIEILGYAAFFLTIALSYAVIALGLNVQWGQTGLFNVGVAGFVGIGAYASAILTAPDAADRIGGFALPIPLGWVAAFAAAALASLALGWLTIRLRADYLAIATFGFAVTVQLAALNLEPLTGGPFGLGFIPRPFNGFAGDPLVFGLLNLALVALVLAFVWWVLERLVRSPWGRVLKAVREDEEAARALGKPVTRFRLQAFAIGGGIMGLGGALQAHFIGFIAPENYLPTLTFQVWTMLVVGGAGNNLGAVVGSVVVWGLWSGSSFLIGAAVDPADQARAAALQIVLIGVALCLILVLRPKGLLAEVLTHHRRPAGAQAQDRPATR</sequence>
<name>A0ACD4NMM3_9HYPH</name>
<accession>A0ACD4NMM3</accession>
<reference evidence="1" key="1">
    <citation type="submission" date="2022-11" db="EMBL/GenBank/DDBJ databases">
        <title>beta-Carotene-producing bacterium, Jeongeuplla avenae sp. nov., alleviates the salt stress of Arabidopsis seedlings.</title>
        <authorList>
            <person name="Jiang L."/>
            <person name="Lee J."/>
        </authorList>
    </citation>
    <scope>NUCLEOTIDE SEQUENCE</scope>
    <source>
        <strain evidence="1">DY_R2A_6</strain>
    </source>
</reference>
<protein>
    <submittedName>
        <fullName evidence="1">Branched-chain amino acid ABC transporter permease</fullName>
    </submittedName>
</protein>
<dbReference type="Proteomes" id="UP001163223">
    <property type="component" value="Chromosome"/>
</dbReference>
<organism evidence="1 2">
    <name type="scientific">Antarcticirhabdus aurantiaca</name>
    <dbReference type="NCBI Taxonomy" id="2606717"/>
    <lineage>
        <taxon>Bacteria</taxon>
        <taxon>Pseudomonadati</taxon>
        <taxon>Pseudomonadota</taxon>
        <taxon>Alphaproteobacteria</taxon>
        <taxon>Hyphomicrobiales</taxon>
        <taxon>Aurantimonadaceae</taxon>
        <taxon>Antarcticirhabdus</taxon>
    </lineage>
</organism>
<proteinExistence type="predicted"/>
<gene>
    <name evidence="1" type="ORF">OXU80_25415</name>
</gene>
<dbReference type="EMBL" id="CP113520">
    <property type="protein sequence ID" value="WAJ28121.1"/>
    <property type="molecule type" value="Genomic_DNA"/>
</dbReference>
<evidence type="ECO:0000313" key="1">
    <source>
        <dbReference type="EMBL" id="WAJ28121.1"/>
    </source>
</evidence>
<evidence type="ECO:0000313" key="2">
    <source>
        <dbReference type="Proteomes" id="UP001163223"/>
    </source>
</evidence>